<dbReference type="CDD" id="cd16874">
    <property type="entry name" value="ARID_KDM5B"/>
    <property type="match status" value="1"/>
</dbReference>
<dbReference type="GO" id="GO:0034647">
    <property type="term" value="F:histone H3K4me/H3K4me2/H3K4me3 demethylase activity"/>
    <property type="evidence" value="ECO:0007669"/>
    <property type="project" value="UniProtKB-EC"/>
</dbReference>
<dbReference type="Gene3D" id="2.60.120.650">
    <property type="entry name" value="Cupin"/>
    <property type="match status" value="1"/>
</dbReference>
<dbReference type="Gene3D" id="1.10.150.60">
    <property type="entry name" value="ARID DNA-binding domain"/>
    <property type="match status" value="1"/>
</dbReference>
<dbReference type="PROSITE" id="PS51183">
    <property type="entry name" value="JMJN"/>
    <property type="match status" value="1"/>
</dbReference>
<dbReference type="GO" id="GO:0005654">
    <property type="term" value="C:nucleoplasm"/>
    <property type="evidence" value="ECO:0007669"/>
    <property type="project" value="UniProtKB-ARBA"/>
</dbReference>
<dbReference type="PROSITE" id="PS50016">
    <property type="entry name" value="ZF_PHD_2"/>
    <property type="match status" value="3"/>
</dbReference>
<organism evidence="24 25">
    <name type="scientific">Mastacembelus armatus</name>
    <name type="common">zig-zag eel</name>
    <dbReference type="NCBI Taxonomy" id="205130"/>
    <lineage>
        <taxon>Eukaryota</taxon>
        <taxon>Metazoa</taxon>
        <taxon>Chordata</taxon>
        <taxon>Craniata</taxon>
        <taxon>Vertebrata</taxon>
        <taxon>Euteleostomi</taxon>
        <taxon>Actinopterygii</taxon>
        <taxon>Neopterygii</taxon>
        <taxon>Teleostei</taxon>
        <taxon>Neoteleostei</taxon>
        <taxon>Acanthomorphata</taxon>
        <taxon>Anabantaria</taxon>
        <taxon>Synbranchiformes</taxon>
        <taxon>Mastacembelidae</taxon>
        <taxon>Mastacembelus</taxon>
    </lineage>
</organism>
<accession>A0A7N8WJE7</accession>
<evidence type="ECO:0000256" key="2">
    <source>
        <dbReference type="ARBA" id="ARBA00004123"/>
    </source>
</evidence>
<feature type="region of interest" description="Disordered" evidence="19">
    <location>
        <begin position="1277"/>
        <end position="1355"/>
    </location>
</feature>
<dbReference type="InterPro" id="IPR036431">
    <property type="entry name" value="ARID_dom_sf"/>
</dbReference>
<keyword evidence="25" id="KW-1185">Reference proteome</keyword>
<dbReference type="Pfam" id="PF08429">
    <property type="entry name" value="PLU-1"/>
    <property type="match status" value="1"/>
</dbReference>
<evidence type="ECO:0000256" key="3">
    <source>
        <dbReference type="ARBA" id="ARBA00006801"/>
    </source>
</evidence>
<evidence type="ECO:0000256" key="17">
    <source>
        <dbReference type="ARBA" id="ARBA00048734"/>
    </source>
</evidence>
<feature type="domain" description="JmjN" evidence="22">
    <location>
        <begin position="15"/>
        <end position="56"/>
    </location>
</feature>
<evidence type="ECO:0000256" key="5">
    <source>
        <dbReference type="ARBA" id="ARBA00022723"/>
    </source>
</evidence>
<keyword evidence="10" id="KW-0223">Dioxygenase</keyword>
<dbReference type="InterPro" id="IPR001965">
    <property type="entry name" value="Znf_PHD"/>
</dbReference>
<evidence type="ECO:0000256" key="1">
    <source>
        <dbReference type="ARBA" id="ARBA00001954"/>
    </source>
</evidence>
<evidence type="ECO:0000256" key="19">
    <source>
        <dbReference type="SAM" id="MobiDB-lite"/>
    </source>
</evidence>
<keyword evidence="12" id="KW-0408">Iron</keyword>
<dbReference type="InterPro" id="IPR001606">
    <property type="entry name" value="ARID_dom"/>
</dbReference>
<dbReference type="PROSITE" id="PS01359">
    <property type="entry name" value="ZF_PHD_1"/>
    <property type="match status" value="2"/>
</dbReference>
<keyword evidence="15" id="KW-0804">Transcription</keyword>
<evidence type="ECO:0000313" key="24">
    <source>
        <dbReference type="Ensembl" id="ENSMAMP00000036590.1"/>
    </source>
</evidence>
<evidence type="ECO:0000256" key="6">
    <source>
        <dbReference type="ARBA" id="ARBA00022737"/>
    </source>
</evidence>
<dbReference type="SMART" id="SM00501">
    <property type="entry name" value="BRIGHT"/>
    <property type="match status" value="1"/>
</dbReference>
<comment type="cofactor">
    <cofactor evidence="1">
        <name>Fe(2+)</name>
        <dbReference type="ChEBI" id="CHEBI:29033"/>
    </cofactor>
</comment>
<dbReference type="Pfam" id="PF21323">
    <property type="entry name" value="KDM5_C-hel"/>
    <property type="match status" value="1"/>
</dbReference>
<comment type="similarity">
    <text evidence="3">Belongs to the JARID1 histone demethylase family.</text>
</comment>
<dbReference type="InterPro" id="IPR047981">
    <property type="entry name" value="KDM5B_ARID"/>
</dbReference>
<dbReference type="GO" id="GO:0003677">
    <property type="term" value="F:DNA binding"/>
    <property type="evidence" value="ECO:0007669"/>
    <property type="project" value="InterPro"/>
</dbReference>
<feature type="domain" description="PHD-type" evidence="20">
    <location>
        <begin position="244"/>
        <end position="294"/>
    </location>
</feature>
<dbReference type="GO" id="GO:0048511">
    <property type="term" value="P:rhythmic process"/>
    <property type="evidence" value="ECO:0007669"/>
    <property type="project" value="UniProtKB-KW"/>
</dbReference>
<evidence type="ECO:0000313" key="25">
    <source>
        <dbReference type="Proteomes" id="UP000261640"/>
    </source>
</evidence>
<dbReference type="InterPro" id="IPR003347">
    <property type="entry name" value="JmjC_dom"/>
</dbReference>
<proteinExistence type="inferred from homology"/>
<evidence type="ECO:0000256" key="16">
    <source>
        <dbReference type="ARBA" id="ARBA00023242"/>
    </source>
</evidence>
<dbReference type="CDD" id="cd15603">
    <property type="entry name" value="PHD1_KDM5B"/>
    <property type="match status" value="1"/>
</dbReference>
<dbReference type="InterPro" id="IPR047978">
    <property type="entry name" value="KDM5B_PHD1"/>
</dbReference>
<keyword evidence="14" id="KW-0090">Biological rhythms</keyword>
<feature type="compositionally biased region" description="Basic residues" evidence="19">
    <location>
        <begin position="1299"/>
        <end position="1309"/>
    </location>
</feature>
<feature type="compositionally biased region" description="Basic and acidic residues" evidence="19">
    <location>
        <begin position="1310"/>
        <end position="1320"/>
    </location>
</feature>
<evidence type="ECO:0000256" key="13">
    <source>
        <dbReference type="ARBA" id="ARBA00023015"/>
    </source>
</evidence>
<dbReference type="GeneTree" id="ENSGT00940000157076"/>
<evidence type="ECO:0000256" key="12">
    <source>
        <dbReference type="ARBA" id="ARBA00023004"/>
    </source>
</evidence>
<evidence type="ECO:0000259" key="22">
    <source>
        <dbReference type="PROSITE" id="PS51183"/>
    </source>
</evidence>
<comment type="subcellular location">
    <subcellularLocation>
        <location evidence="2">Nucleus</location>
    </subcellularLocation>
</comment>
<dbReference type="GO" id="GO:0006355">
    <property type="term" value="P:regulation of DNA-templated transcription"/>
    <property type="evidence" value="ECO:0007669"/>
    <property type="project" value="TreeGrafter"/>
</dbReference>
<dbReference type="Pfam" id="PF00628">
    <property type="entry name" value="PHD"/>
    <property type="match status" value="3"/>
</dbReference>
<evidence type="ECO:0000256" key="11">
    <source>
        <dbReference type="ARBA" id="ARBA00023002"/>
    </source>
</evidence>
<keyword evidence="16" id="KW-0539">Nucleus</keyword>
<dbReference type="InterPro" id="IPR011011">
    <property type="entry name" value="Znf_FYVE_PHD"/>
</dbReference>
<dbReference type="PANTHER" id="PTHR10694">
    <property type="entry name" value="LYSINE-SPECIFIC DEMETHYLASE"/>
    <property type="match status" value="1"/>
</dbReference>
<dbReference type="SUPFAM" id="SSF46774">
    <property type="entry name" value="ARID-like"/>
    <property type="match status" value="1"/>
</dbReference>
<evidence type="ECO:0000256" key="14">
    <source>
        <dbReference type="ARBA" id="ARBA00023108"/>
    </source>
</evidence>
<dbReference type="Proteomes" id="UP000261640">
    <property type="component" value="Unplaced"/>
</dbReference>
<keyword evidence="8" id="KW-0862">Zinc</keyword>
<dbReference type="GO" id="GO:0000785">
    <property type="term" value="C:chromatin"/>
    <property type="evidence" value="ECO:0007669"/>
    <property type="project" value="TreeGrafter"/>
</dbReference>
<name>A0A7N8WJE7_9TELE</name>
<dbReference type="InterPro" id="IPR048615">
    <property type="entry name" value="KDM5_C-hel"/>
</dbReference>
<keyword evidence="6" id="KW-0677">Repeat</keyword>
<feature type="domain" description="ARID" evidence="21">
    <location>
        <begin position="80"/>
        <end position="170"/>
    </location>
</feature>
<feature type="domain" description="JmjC" evidence="23">
    <location>
        <begin position="388"/>
        <end position="554"/>
    </location>
</feature>
<dbReference type="CDD" id="cd15687">
    <property type="entry name" value="PHD3_KDM5B"/>
    <property type="match status" value="1"/>
</dbReference>
<dbReference type="FunFam" id="3.30.40.10:FF:000023">
    <property type="entry name" value="Lysine (K)-specific demethylase 5A"/>
    <property type="match status" value="1"/>
</dbReference>
<dbReference type="InterPro" id="IPR019787">
    <property type="entry name" value="Znf_PHD-finger"/>
</dbReference>
<dbReference type="InterPro" id="IPR047979">
    <property type="entry name" value="KDM5B_PHD3"/>
</dbReference>
<dbReference type="FunFam" id="1.10.150.60:FF:000001">
    <property type="entry name" value="Putative lysine-specific demethylase 5b"/>
    <property type="match status" value="1"/>
</dbReference>
<keyword evidence="7 18" id="KW-0863">Zinc-finger</keyword>
<dbReference type="PANTHER" id="PTHR10694:SF136">
    <property type="entry name" value="[HISTONE H3]-TRIMETHYL-L-LYSINE(4) DEMETHYLASE"/>
    <property type="match status" value="1"/>
</dbReference>
<dbReference type="FunFam" id="2.60.120.650:FF:000001">
    <property type="entry name" value="Putative lysine-specific demethylase 5b"/>
    <property type="match status" value="1"/>
</dbReference>
<dbReference type="EC" id="1.14.11.67" evidence="4"/>
<dbReference type="InterPro" id="IPR019786">
    <property type="entry name" value="Zinc_finger_PHD-type_CS"/>
</dbReference>
<dbReference type="InterPro" id="IPR003349">
    <property type="entry name" value="JmjN"/>
</dbReference>
<feature type="domain" description="PHD-type" evidence="20">
    <location>
        <begin position="1111"/>
        <end position="1159"/>
    </location>
</feature>
<evidence type="ECO:0000256" key="4">
    <source>
        <dbReference type="ARBA" id="ARBA00012902"/>
    </source>
</evidence>
<evidence type="ECO:0000259" key="23">
    <source>
        <dbReference type="PROSITE" id="PS51184"/>
    </source>
</evidence>
<feature type="domain" description="PHD-type" evidence="20">
    <location>
        <begin position="1357"/>
        <end position="1411"/>
    </location>
</feature>
<dbReference type="InterPro" id="IPR013083">
    <property type="entry name" value="Znf_RING/FYVE/PHD"/>
</dbReference>
<evidence type="ECO:0000256" key="15">
    <source>
        <dbReference type="ARBA" id="ARBA00023163"/>
    </source>
</evidence>
<dbReference type="Gene3D" id="3.30.40.10">
    <property type="entry name" value="Zinc/RING finger domain, C3HC4 (zinc finger)"/>
    <property type="match status" value="2"/>
</dbReference>
<dbReference type="SMART" id="SM00249">
    <property type="entry name" value="PHD"/>
    <property type="match status" value="3"/>
</dbReference>
<dbReference type="GO" id="GO:0008270">
    <property type="term" value="F:zinc ion binding"/>
    <property type="evidence" value="ECO:0007669"/>
    <property type="project" value="UniProtKB-KW"/>
</dbReference>
<evidence type="ECO:0000256" key="18">
    <source>
        <dbReference type="PROSITE-ProRule" id="PRU00146"/>
    </source>
</evidence>
<dbReference type="Pfam" id="PF02375">
    <property type="entry name" value="JmjN"/>
    <property type="match status" value="1"/>
</dbReference>
<dbReference type="Pfam" id="PF02928">
    <property type="entry name" value="zf-C5HC2"/>
    <property type="match status" value="1"/>
</dbReference>
<keyword evidence="5" id="KW-0479">Metal-binding</keyword>
<evidence type="ECO:0000256" key="8">
    <source>
        <dbReference type="ARBA" id="ARBA00022833"/>
    </source>
</evidence>
<keyword evidence="13" id="KW-0805">Transcription regulation</keyword>
<sequence length="1411" mass="160738">MTQPQLNEFIPPPECPVFEPSWEEFADPFAYINKIRPIAEKTGICKIRPPPEWQPPFACDVDRLKFTPRIQRLNELEAQTRVKLNFLDQIAKFWELQGCTLKIPHVERKILDLYQLNKLVNEEGGFDAVCKDRRWTKISVKMGFAPGKAIGSHLRAHYERILYPYNLFQTGSNLPKATLTNDTKDKEYTPHDLPQRQSVQPQETCSIARRAKRMKSEVKFCKTRPNLRRRMGTYVMMAYITVDHYMCLVCGSGSSEDRLLLCDGCDDSYHIFCLIPPLHDVPKGDWRCPKCLAQECGKPPVAFGFEQAGRSYTLQAFGDMADSFKSDYFNMPVHMVPTELVEKEFWRLVSTIEEDVTVEYGADIASKEFGSGFPVRNSHFQVSPEDEHYLTSGWNLNNMPVLDASVLTHVTADICGMKLPWLYVGMCFSSFCWHIEDHWSYSINYLHWGEPKTWYGAPGYAAEHLEAVMKKLAPELFESQPDLLHQLVTIMNPNTLMNNGVPIYRTNQCAGEFVITFPRAYHSGFNQGFNFAEAVNFCTMDWLPIGRNCVKHYRQLSRYCVFSHDEMICNMACKADTMDVDLASAIHKDMTTMIQEEEELRQKTKKMGVVQSRQVDYEVLPDEERQCCKCWTTCYLSGITCACSPQKTVCLYHTQNLCSCPQSNLTLHYKFTLDELYSMMVSIKLRAESYKDWVRSVEEILENKGNKKRGLDELHSLVEQAETKVFSHTSLLDQLRTVTSEADKVAVVAQQLLNGKRQTRYRSGGGKSQNQNELTVEELRGFVRQLDSLPCNIRQAPLLKDLLTRVDDFQQRSERLLSDESPSPLELQDLLDVSLGLDVELPQLPLLRERLEQARWLEAVHQASGRPDSLCLDTMRRLIDQGVGLAPHSSVERAMARLQELLTVSEQWEERHMLLLRPYHSLDTLDAALQEVENIPAYLPNCLQLKDVVTKAKKWLHEAEALQLGGRIPVLESLSELVLRADGIPVKLDPLSRLEALINDVQMWKESAAKTFLLKNSPFSLLEVLCPKCDIGAGYQKSRSKKIKEAPQISKKSSTKLESVCDVERALSESKDSASAMVTLAEVRQREMEILLALRASNESKFLPGENCYALSVCVCQKAPSGAMVQCELCRDIFHCGCVETTVDLEYGQAWLCPLCQQSRKPPLDKVLPLLASLQRIRVRLPEGDALRFLIERTVRWQHRVQQACTEGVLEKVSKMVSEINGSSFYTEHQSVPLQGLGPELEELMVEGFLLQVTLPETEQLYRYLLYKLAPLPSHSTPCGGNTEQDQQSPRGSPEHNKVTQHLKTKRRKESSDSQHSEKAKKCRKKSKKSKERSEESQSSPTHSVSDPAPSDSEEDYSLCAAPWCREPEGDEVNWVQCDGSCNQWFHQICVGLSAERAEKEDYICIICIIK</sequence>
<dbReference type="SMART" id="SM00558">
    <property type="entry name" value="JmjC"/>
    <property type="match status" value="1"/>
</dbReference>
<dbReference type="InterPro" id="IPR013637">
    <property type="entry name" value="Lys_sp_deMease-like_dom"/>
</dbReference>
<dbReference type="Ensembl" id="ENSMAMT00000047249.1">
    <property type="protein sequence ID" value="ENSMAMP00000036590.1"/>
    <property type="gene ID" value="ENSMAMG00000005781.2"/>
</dbReference>
<dbReference type="SMART" id="SM01014">
    <property type="entry name" value="ARID"/>
    <property type="match status" value="1"/>
</dbReference>
<dbReference type="SUPFAM" id="SSF51197">
    <property type="entry name" value="Clavaminate synthase-like"/>
    <property type="match status" value="1"/>
</dbReference>
<protein>
    <recommendedName>
        <fullName evidence="4">[histone H3]-trimethyl-L-lysine(4) demethylase</fullName>
        <ecNumber evidence="4">1.14.11.67</ecNumber>
    </recommendedName>
</protein>
<evidence type="ECO:0000256" key="7">
    <source>
        <dbReference type="ARBA" id="ARBA00022771"/>
    </source>
</evidence>
<reference evidence="24" key="2">
    <citation type="submission" date="2025-09" db="UniProtKB">
        <authorList>
            <consortium name="Ensembl"/>
        </authorList>
    </citation>
    <scope>IDENTIFICATION</scope>
</reference>
<feature type="compositionally biased region" description="Basic residues" evidence="19">
    <location>
        <begin position="1321"/>
        <end position="1331"/>
    </location>
</feature>
<keyword evidence="11" id="KW-0560">Oxidoreductase</keyword>
<dbReference type="InterPro" id="IPR004198">
    <property type="entry name" value="Znf_C5HC2"/>
</dbReference>
<dbReference type="Pfam" id="PF01388">
    <property type="entry name" value="ARID"/>
    <property type="match status" value="1"/>
</dbReference>
<comment type="catalytic activity">
    <reaction evidence="17">
        <text>N(6),N(6),N(6)-trimethyl-L-lysyl(4)-[histone H3] + 3 2-oxoglutarate + 3 O2 = L-lysyl(4)-[histone H3] + 3 formaldehyde + 3 succinate + 3 CO2</text>
        <dbReference type="Rhea" id="RHEA:60208"/>
        <dbReference type="Rhea" id="RHEA-COMP:15537"/>
        <dbReference type="Rhea" id="RHEA-COMP:15547"/>
        <dbReference type="ChEBI" id="CHEBI:15379"/>
        <dbReference type="ChEBI" id="CHEBI:16526"/>
        <dbReference type="ChEBI" id="CHEBI:16810"/>
        <dbReference type="ChEBI" id="CHEBI:16842"/>
        <dbReference type="ChEBI" id="CHEBI:29969"/>
        <dbReference type="ChEBI" id="CHEBI:30031"/>
        <dbReference type="ChEBI" id="CHEBI:61961"/>
        <dbReference type="EC" id="1.14.11.67"/>
    </reaction>
</comment>
<feature type="compositionally biased region" description="Polar residues" evidence="19">
    <location>
        <begin position="1277"/>
        <end position="1291"/>
    </location>
</feature>
<dbReference type="SMART" id="SM00545">
    <property type="entry name" value="JmjN"/>
    <property type="match status" value="1"/>
</dbReference>
<dbReference type="PROSITE" id="PS51184">
    <property type="entry name" value="JMJC"/>
    <property type="match status" value="1"/>
</dbReference>
<evidence type="ECO:0000259" key="20">
    <source>
        <dbReference type="PROSITE" id="PS50016"/>
    </source>
</evidence>
<dbReference type="PROSITE" id="PS51011">
    <property type="entry name" value="ARID"/>
    <property type="match status" value="1"/>
</dbReference>
<evidence type="ECO:0000256" key="10">
    <source>
        <dbReference type="ARBA" id="ARBA00022964"/>
    </source>
</evidence>
<keyword evidence="9" id="KW-0156">Chromatin regulator</keyword>
<reference evidence="24" key="1">
    <citation type="submission" date="2025-08" db="UniProtKB">
        <authorList>
            <consortium name="Ensembl"/>
        </authorList>
    </citation>
    <scope>IDENTIFICATION</scope>
</reference>
<dbReference type="Pfam" id="PF02373">
    <property type="entry name" value="JmjC"/>
    <property type="match status" value="1"/>
</dbReference>
<dbReference type="FunFam" id="2.60.120.650:FF:000035">
    <property type="entry name" value="PHD transcription factor Rum1"/>
    <property type="match status" value="1"/>
</dbReference>
<evidence type="ECO:0000259" key="21">
    <source>
        <dbReference type="PROSITE" id="PS51011"/>
    </source>
</evidence>
<dbReference type="SUPFAM" id="SSF57903">
    <property type="entry name" value="FYVE/PHD zinc finger"/>
    <property type="match status" value="3"/>
</dbReference>
<evidence type="ECO:0000256" key="9">
    <source>
        <dbReference type="ARBA" id="ARBA00022853"/>
    </source>
</evidence>